<dbReference type="OrthoDB" id="8436389at2759"/>
<dbReference type="InterPro" id="IPR013106">
    <property type="entry name" value="Ig_V-set"/>
</dbReference>
<dbReference type="InterPro" id="IPR007110">
    <property type="entry name" value="Ig-like_dom"/>
</dbReference>
<feature type="domain" description="Ig-like" evidence="2">
    <location>
        <begin position="87"/>
        <end position="176"/>
    </location>
</feature>
<dbReference type="PANTHER" id="PTHR15343">
    <property type="entry name" value="CD7"/>
    <property type="match status" value="1"/>
</dbReference>
<evidence type="ECO:0000256" key="1">
    <source>
        <dbReference type="SAM" id="MobiDB-lite"/>
    </source>
</evidence>
<proteinExistence type="predicted"/>
<dbReference type="EMBL" id="JAFJMO010000016">
    <property type="protein sequence ID" value="KAJ8254428.1"/>
    <property type="molecule type" value="Genomic_DNA"/>
</dbReference>
<accession>A0A9Q1D0L2</accession>
<dbReference type="Pfam" id="PF07686">
    <property type="entry name" value="V-set"/>
    <property type="match status" value="1"/>
</dbReference>
<dbReference type="Proteomes" id="UP001152803">
    <property type="component" value="Unassembled WGS sequence"/>
</dbReference>
<comment type="caution">
    <text evidence="3">The sequence shown here is derived from an EMBL/GenBank/DDBJ whole genome shotgun (WGS) entry which is preliminary data.</text>
</comment>
<dbReference type="PANTHER" id="PTHR15343:SF0">
    <property type="entry name" value="T-CELL ANTIGEN CD7"/>
    <property type="match status" value="1"/>
</dbReference>
<protein>
    <recommendedName>
        <fullName evidence="2">Ig-like domain-containing protein</fullName>
    </recommendedName>
</protein>
<evidence type="ECO:0000259" key="2">
    <source>
        <dbReference type="PROSITE" id="PS50835"/>
    </source>
</evidence>
<dbReference type="GO" id="GO:0002250">
    <property type="term" value="P:adaptive immune response"/>
    <property type="evidence" value="ECO:0007669"/>
    <property type="project" value="InterPro"/>
</dbReference>
<evidence type="ECO:0000313" key="4">
    <source>
        <dbReference type="Proteomes" id="UP001152803"/>
    </source>
</evidence>
<dbReference type="InterPro" id="IPR039090">
    <property type="entry name" value="CD7"/>
</dbReference>
<dbReference type="PROSITE" id="PS50835">
    <property type="entry name" value="IG_LIKE"/>
    <property type="match status" value="1"/>
</dbReference>
<gene>
    <name evidence="3" type="ORF">COCON_G00210400</name>
</gene>
<evidence type="ECO:0000313" key="3">
    <source>
        <dbReference type="EMBL" id="KAJ8254428.1"/>
    </source>
</evidence>
<dbReference type="GO" id="GO:0016020">
    <property type="term" value="C:membrane"/>
    <property type="evidence" value="ECO:0007669"/>
    <property type="project" value="InterPro"/>
</dbReference>
<dbReference type="Gene3D" id="2.60.40.10">
    <property type="entry name" value="Immunoglobulins"/>
    <property type="match status" value="1"/>
</dbReference>
<dbReference type="InterPro" id="IPR013783">
    <property type="entry name" value="Ig-like_fold"/>
</dbReference>
<sequence>MYGHTRETRKGPVLAPGVRPNKSTELPSTVEYDVDVVGGCFGREPCLRALPVLSRRGRERRTMALCLMLALGFITEAHGNTNVRFVEARSGGELSFNCSTTLLHDGLTVYWSLPEPQEVLFLNHHPHRLTIDTLFKGRATAAGNIAMLSVTISKLTVNNSGLYWCKYSKYNKVNITFDETRGDSPVTMLHVTGKY</sequence>
<dbReference type="SUPFAM" id="SSF48726">
    <property type="entry name" value="Immunoglobulin"/>
    <property type="match status" value="1"/>
</dbReference>
<keyword evidence="4" id="KW-1185">Reference proteome</keyword>
<reference evidence="3" key="1">
    <citation type="journal article" date="2023" name="Science">
        <title>Genome structures resolve the early diversification of teleost fishes.</title>
        <authorList>
            <person name="Parey E."/>
            <person name="Louis A."/>
            <person name="Montfort J."/>
            <person name="Bouchez O."/>
            <person name="Roques C."/>
            <person name="Iampietro C."/>
            <person name="Lluch J."/>
            <person name="Castinel A."/>
            <person name="Donnadieu C."/>
            <person name="Desvignes T."/>
            <person name="Floi Bucao C."/>
            <person name="Jouanno E."/>
            <person name="Wen M."/>
            <person name="Mejri S."/>
            <person name="Dirks R."/>
            <person name="Jansen H."/>
            <person name="Henkel C."/>
            <person name="Chen W.J."/>
            <person name="Zahm M."/>
            <person name="Cabau C."/>
            <person name="Klopp C."/>
            <person name="Thompson A.W."/>
            <person name="Robinson-Rechavi M."/>
            <person name="Braasch I."/>
            <person name="Lecointre G."/>
            <person name="Bobe J."/>
            <person name="Postlethwait J.H."/>
            <person name="Berthelot C."/>
            <person name="Roest Crollius H."/>
            <person name="Guiguen Y."/>
        </authorList>
    </citation>
    <scope>NUCLEOTIDE SEQUENCE</scope>
    <source>
        <strain evidence="3">Concon-B</strain>
    </source>
</reference>
<organism evidence="3 4">
    <name type="scientific">Conger conger</name>
    <name type="common">Conger eel</name>
    <name type="synonym">Muraena conger</name>
    <dbReference type="NCBI Taxonomy" id="82655"/>
    <lineage>
        <taxon>Eukaryota</taxon>
        <taxon>Metazoa</taxon>
        <taxon>Chordata</taxon>
        <taxon>Craniata</taxon>
        <taxon>Vertebrata</taxon>
        <taxon>Euteleostomi</taxon>
        <taxon>Actinopterygii</taxon>
        <taxon>Neopterygii</taxon>
        <taxon>Teleostei</taxon>
        <taxon>Anguilliformes</taxon>
        <taxon>Congridae</taxon>
        <taxon>Conger</taxon>
    </lineage>
</organism>
<dbReference type="GO" id="GO:0038023">
    <property type="term" value="F:signaling receptor activity"/>
    <property type="evidence" value="ECO:0007669"/>
    <property type="project" value="InterPro"/>
</dbReference>
<dbReference type="AlphaFoldDB" id="A0A9Q1D0L2"/>
<name>A0A9Q1D0L2_CONCO</name>
<feature type="region of interest" description="Disordered" evidence="1">
    <location>
        <begin position="1"/>
        <end position="22"/>
    </location>
</feature>
<feature type="compositionally biased region" description="Basic and acidic residues" evidence="1">
    <location>
        <begin position="1"/>
        <end position="10"/>
    </location>
</feature>
<dbReference type="InterPro" id="IPR036179">
    <property type="entry name" value="Ig-like_dom_sf"/>
</dbReference>